<dbReference type="EMBL" id="CP054140">
    <property type="protein sequence ID" value="QQG65462.1"/>
    <property type="molecule type" value="Genomic_DNA"/>
</dbReference>
<dbReference type="KEGG" id="dog:HP555_06070"/>
<evidence type="ECO:0000313" key="3">
    <source>
        <dbReference type="Proteomes" id="UP000596092"/>
    </source>
</evidence>
<proteinExistence type="predicted"/>
<accession>A0A7T5VCU4</accession>
<protein>
    <submittedName>
        <fullName evidence="2">Uncharacterized protein</fullName>
    </submittedName>
</protein>
<dbReference type="RefSeq" id="WP_199264283.1">
    <property type="nucleotide sequence ID" value="NZ_CP054140.1"/>
</dbReference>
<keyword evidence="1" id="KW-1133">Transmembrane helix</keyword>
<evidence type="ECO:0000256" key="1">
    <source>
        <dbReference type="SAM" id="Phobius"/>
    </source>
</evidence>
<keyword evidence="3" id="KW-1185">Reference proteome</keyword>
<feature type="transmembrane region" description="Helical" evidence="1">
    <location>
        <begin position="20"/>
        <end position="39"/>
    </location>
</feature>
<keyword evidence="1" id="KW-0472">Membrane</keyword>
<keyword evidence="1" id="KW-0812">Transmembrane</keyword>
<dbReference type="Proteomes" id="UP000596092">
    <property type="component" value="Chromosome"/>
</dbReference>
<evidence type="ECO:0000313" key="2">
    <source>
        <dbReference type="EMBL" id="QQG65462.1"/>
    </source>
</evidence>
<feature type="transmembrane region" description="Helical" evidence="1">
    <location>
        <begin position="174"/>
        <end position="193"/>
    </location>
</feature>
<dbReference type="AlphaFoldDB" id="A0A7T5VCU4"/>
<gene>
    <name evidence="2" type="ORF">HP555_06070</name>
</gene>
<reference evidence="2 3" key="1">
    <citation type="submission" date="2020-05" db="EMBL/GenBank/DDBJ databases">
        <title>Complete genome of Desulfobulbus oligotrophicus.</title>
        <authorList>
            <person name="Podar M."/>
        </authorList>
    </citation>
    <scope>NUCLEOTIDE SEQUENCE [LARGE SCALE GENOMIC DNA]</scope>
    <source>
        <strain evidence="2 3">Prop6</strain>
    </source>
</reference>
<name>A0A7T5VCU4_9BACT</name>
<organism evidence="2 3">
    <name type="scientific">Desulfobulbus oligotrophicus</name>
    <dbReference type="NCBI Taxonomy" id="1909699"/>
    <lineage>
        <taxon>Bacteria</taxon>
        <taxon>Pseudomonadati</taxon>
        <taxon>Thermodesulfobacteriota</taxon>
        <taxon>Desulfobulbia</taxon>
        <taxon>Desulfobulbales</taxon>
        <taxon>Desulfobulbaceae</taxon>
        <taxon>Desulfobulbus</taxon>
    </lineage>
</organism>
<sequence>MKREDMRTTHWLRWPLRRLFFTITTTVLVFLTLVLLLGVRQYLLYDQCQQAVIDADRLLFQFTGIKDHLNESLVLEKEISLHTLSGELLHLEKEMEQLKGNILVPENLKTTLPTRVELVGIEVRLRAIHEKRHDRAGEVAEVLRILNNTNITLQQFRFLLTDHTQGILVGLHRIIIGTLGLIVVLSCTLLYLLNRYLAAPILSLSQLPALKRQEEEDHAQYSIDTLVNRLHHLLEEKDHPLQRTTDSEITSAAQIQQEALRYRYATTGYIGSELASELTNSLNGVMNYTQTLIDICEHGINREREITLCQALMKEEKKSVELVAALQRISQWQAARSGSDIPLRVVFDLLALVLEKPLRIETIVLNLPANCRHTVTVPAGDLWLVLLTLLHQGKMALNRKPTDPDTDRQLGILCREHPETANRLQLLLTNSASSWHEDPADAVWPTSAFCAHLLHLHGASLIPEDTTRASHITLDLPCHTISS</sequence>